<sequence>MLKILSSYDWVLTVQLLFIITTSITVLFFKRLKKYDDYLVSLPFSLVLAVSLFNSENLISFIFYSEVLFNLSKIIYKNRYLLYSNRFFENIRYLLWAMLTFTYFVSFNTFNFSTVPKNVGVEFTFVTVLFVLLIFLMGLSALIRNSDYKDSLVESIGYGTLGVAVFSLKILHVISDIADATPPRHHEVIDYLVLSLIFLASMLSWKFVRSECLIKLSSVIKTQVIISLFAVVIIAGNNTSLNFQIYSLFIVGLMISLDLVLRLLPTGRMKVILSFTSIVLLLGLGPKGHIFNVFRSIIDSNSQILFIISIAISTVVVSFIAGRVFDLSLQRKEA</sequence>
<dbReference type="EMBL" id="FQ312005">
    <property type="protein sequence ID" value="CBW24979.1"/>
    <property type="molecule type" value="Genomic_DNA"/>
</dbReference>
<evidence type="ECO:0000313" key="3">
    <source>
        <dbReference type="Proteomes" id="UP000008963"/>
    </source>
</evidence>
<proteinExistence type="predicted"/>
<dbReference type="Proteomes" id="UP000008963">
    <property type="component" value="Chromosome"/>
</dbReference>
<feature type="transmembrane region" description="Helical" evidence="1">
    <location>
        <begin position="93"/>
        <end position="111"/>
    </location>
</feature>
<dbReference type="PATRIC" id="fig|862908.3.peg.35"/>
<reference evidence="3" key="1">
    <citation type="journal article" date="2013" name="ISME J.">
        <title>A small predatory core genome in the divergent marine Bacteriovorax marinus SJ and the terrestrial Bdellovibrio bacteriovorus.</title>
        <authorList>
            <person name="Crossman L.C."/>
            <person name="Chen H."/>
            <person name="Cerdeno-Tarraga A.M."/>
            <person name="Brooks K."/>
            <person name="Quail M.A."/>
            <person name="Pineiro S.A."/>
            <person name="Hobley L."/>
            <person name="Sockett R.E."/>
            <person name="Bentley S.D."/>
            <person name="Parkhill J."/>
            <person name="Williams H.N."/>
            <person name="Stine O.C."/>
        </authorList>
    </citation>
    <scope>NUCLEOTIDE SEQUENCE [LARGE SCALE GENOMIC DNA]</scope>
    <source>
        <strain evidence="3">ATCC BAA-682 / DSM 15412 / SJ</strain>
    </source>
</reference>
<evidence type="ECO:0000256" key="1">
    <source>
        <dbReference type="SAM" id="Phobius"/>
    </source>
</evidence>
<keyword evidence="1" id="KW-0472">Membrane</keyword>
<feature type="transmembrane region" description="Helical" evidence="1">
    <location>
        <begin position="243"/>
        <end position="264"/>
    </location>
</feature>
<feature type="transmembrane region" description="Helical" evidence="1">
    <location>
        <begin position="271"/>
        <end position="291"/>
    </location>
</feature>
<dbReference type="AlphaFoldDB" id="E1X1R0"/>
<feature type="transmembrane region" description="Helical" evidence="1">
    <location>
        <begin position="303"/>
        <end position="325"/>
    </location>
</feature>
<feature type="transmembrane region" description="Helical" evidence="1">
    <location>
        <begin position="155"/>
        <end position="174"/>
    </location>
</feature>
<keyword evidence="1" id="KW-1133">Transmembrane helix</keyword>
<dbReference type="KEGG" id="bmx:BMS_0037"/>
<feature type="transmembrane region" description="Helical" evidence="1">
    <location>
        <begin position="123"/>
        <end position="143"/>
    </location>
</feature>
<feature type="transmembrane region" description="Helical" evidence="1">
    <location>
        <begin position="189"/>
        <end position="208"/>
    </location>
</feature>
<dbReference type="RefSeq" id="WP_014242768.1">
    <property type="nucleotide sequence ID" value="NC_016620.1"/>
</dbReference>
<feature type="transmembrane region" description="Helical" evidence="1">
    <location>
        <begin position="12"/>
        <end position="29"/>
    </location>
</feature>
<accession>E1X1R0</accession>
<gene>
    <name evidence="2" type="ordered locus">BMS_0037</name>
</gene>
<protein>
    <submittedName>
        <fullName evidence="2">Integral membrane protein</fullName>
    </submittedName>
</protein>
<keyword evidence="1" id="KW-0812">Transmembrane</keyword>
<organism evidence="2 3">
    <name type="scientific">Halobacteriovorax marinus (strain ATCC BAA-682 / DSM 15412 / SJ)</name>
    <name type="common">Bacteriovorax marinus</name>
    <dbReference type="NCBI Taxonomy" id="862908"/>
    <lineage>
        <taxon>Bacteria</taxon>
        <taxon>Pseudomonadati</taxon>
        <taxon>Bdellovibrionota</taxon>
        <taxon>Bacteriovoracia</taxon>
        <taxon>Bacteriovoracales</taxon>
        <taxon>Halobacteriovoraceae</taxon>
        <taxon>Halobacteriovorax</taxon>
    </lineage>
</organism>
<evidence type="ECO:0000313" key="2">
    <source>
        <dbReference type="EMBL" id="CBW24979.1"/>
    </source>
</evidence>
<dbReference type="STRING" id="862908.BMS_0037"/>
<feature type="transmembrane region" description="Helical" evidence="1">
    <location>
        <begin position="220"/>
        <end position="237"/>
    </location>
</feature>
<dbReference type="HOGENOM" id="CLU_830975_0_0_7"/>
<name>E1X1R0_HALMS</name>
<keyword evidence="3" id="KW-1185">Reference proteome</keyword>